<comment type="caution">
    <text evidence="2">The sequence shown here is derived from an EMBL/GenBank/DDBJ whole genome shotgun (WGS) entry which is preliminary data.</text>
</comment>
<evidence type="ECO:0000256" key="1">
    <source>
        <dbReference type="SAM" id="SignalP"/>
    </source>
</evidence>
<evidence type="ECO:0000313" key="3">
    <source>
        <dbReference type="Proteomes" id="UP000054978"/>
    </source>
</evidence>
<dbReference type="RefSeq" id="WP_087042304.1">
    <property type="nucleotide sequence ID" value="NZ_FCOB02000001.1"/>
</dbReference>
<proteinExistence type="predicted"/>
<dbReference type="InterPro" id="IPR022262">
    <property type="entry name" value="Lipoprot_put"/>
</dbReference>
<keyword evidence="3" id="KW-1185">Reference proteome</keyword>
<protein>
    <recommendedName>
        <fullName evidence="4">Lipoprotein</fullName>
    </recommendedName>
</protein>
<evidence type="ECO:0000313" key="2">
    <source>
        <dbReference type="EMBL" id="SAK39643.1"/>
    </source>
</evidence>
<keyword evidence="1" id="KW-0732">Signal</keyword>
<feature type="signal peptide" evidence="1">
    <location>
        <begin position="1"/>
        <end position="23"/>
    </location>
</feature>
<accession>A0A157Z2J1</accession>
<dbReference type="Proteomes" id="UP000054978">
    <property type="component" value="Unassembled WGS sequence"/>
</dbReference>
<sequence>MRRISTSAMIIGCIALLAGCATTKDKVLPHGDASTLDIWNQQTGGGANAAQATRQLMDARQALRRPLTAEDEAAAPDDNASYTRTAENEIHQLFHRLPNPDMVMYVFPHLAGTHQTPVPGYSTVFPFYERVQYAMPGERTESY</sequence>
<reference evidence="2" key="1">
    <citation type="submission" date="2016-01" db="EMBL/GenBank/DDBJ databases">
        <authorList>
            <person name="Peeters C."/>
        </authorList>
    </citation>
    <scope>NUCLEOTIDE SEQUENCE [LARGE SCALE GENOMIC DNA]</scope>
    <source>
        <strain evidence="2">LMG 29326</strain>
    </source>
</reference>
<organism evidence="2 3">
    <name type="scientific">Caballeronia ptereochthonis</name>
    <dbReference type="NCBI Taxonomy" id="1777144"/>
    <lineage>
        <taxon>Bacteria</taxon>
        <taxon>Pseudomonadati</taxon>
        <taxon>Pseudomonadota</taxon>
        <taxon>Betaproteobacteria</taxon>
        <taxon>Burkholderiales</taxon>
        <taxon>Burkholderiaceae</taxon>
        <taxon>Caballeronia</taxon>
    </lineage>
</organism>
<dbReference type="STRING" id="1777144.AWB83_00105"/>
<dbReference type="NCBIfam" id="TIGR03751">
    <property type="entry name" value="conj_TIGR03751"/>
    <property type="match status" value="1"/>
</dbReference>
<dbReference type="PROSITE" id="PS51257">
    <property type="entry name" value="PROKAR_LIPOPROTEIN"/>
    <property type="match status" value="1"/>
</dbReference>
<feature type="chain" id="PRO_5007618928" description="Lipoprotein" evidence="1">
    <location>
        <begin position="24"/>
        <end position="143"/>
    </location>
</feature>
<evidence type="ECO:0008006" key="4">
    <source>
        <dbReference type="Google" id="ProtNLM"/>
    </source>
</evidence>
<dbReference type="EMBL" id="FCOB02000001">
    <property type="protein sequence ID" value="SAK39643.1"/>
    <property type="molecule type" value="Genomic_DNA"/>
</dbReference>
<gene>
    <name evidence="2" type="ORF">AWB83_00105</name>
</gene>
<dbReference type="AlphaFoldDB" id="A0A157Z2J1"/>
<dbReference type="OrthoDB" id="8863314at2"/>
<name>A0A157Z2J1_9BURK</name>